<dbReference type="Proteomes" id="UP001454036">
    <property type="component" value="Unassembled WGS sequence"/>
</dbReference>
<accession>A0AAV3QPT2</accession>
<evidence type="ECO:0000313" key="2">
    <source>
        <dbReference type="Proteomes" id="UP001454036"/>
    </source>
</evidence>
<dbReference type="EMBL" id="BAABME010005580">
    <property type="protein sequence ID" value="GAA0166034.1"/>
    <property type="molecule type" value="Genomic_DNA"/>
</dbReference>
<organism evidence="1 2">
    <name type="scientific">Lithospermum erythrorhizon</name>
    <name type="common">Purple gromwell</name>
    <name type="synonym">Lithospermum officinale var. erythrorhizon</name>
    <dbReference type="NCBI Taxonomy" id="34254"/>
    <lineage>
        <taxon>Eukaryota</taxon>
        <taxon>Viridiplantae</taxon>
        <taxon>Streptophyta</taxon>
        <taxon>Embryophyta</taxon>
        <taxon>Tracheophyta</taxon>
        <taxon>Spermatophyta</taxon>
        <taxon>Magnoliopsida</taxon>
        <taxon>eudicotyledons</taxon>
        <taxon>Gunneridae</taxon>
        <taxon>Pentapetalae</taxon>
        <taxon>asterids</taxon>
        <taxon>lamiids</taxon>
        <taxon>Boraginales</taxon>
        <taxon>Boraginaceae</taxon>
        <taxon>Boraginoideae</taxon>
        <taxon>Lithospermeae</taxon>
        <taxon>Lithospermum</taxon>
    </lineage>
</organism>
<gene>
    <name evidence="1" type="ORF">LIER_21284</name>
</gene>
<keyword evidence="2" id="KW-1185">Reference proteome</keyword>
<dbReference type="AlphaFoldDB" id="A0AAV3QPT2"/>
<name>A0AAV3QPT2_LITER</name>
<reference evidence="1 2" key="1">
    <citation type="submission" date="2024-01" db="EMBL/GenBank/DDBJ databases">
        <title>The complete chloroplast genome sequence of Lithospermum erythrorhizon: insights into the phylogenetic relationship among Boraginaceae species and the maternal lineages of purple gromwells.</title>
        <authorList>
            <person name="Okada T."/>
            <person name="Watanabe K."/>
        </authorList>
    </citation>
    <scope>NUCLEOTIDE SEQUENCE [LARGE SCALE GENOMIC DNA]</scope>
</reference>
<sequence>MDWSPYSSRSRYCLTSHGSPNPKIPRSLCFLKDEVVVGRASSMAQSRFPGPLDILLAIGSGRKMFLAGSPSTNTLLTDVGEISLSLWDLYKLASLPIKGQILHKVVPSAEYLSPTLPDKERIPESYFFLLQAYHRLSLASAKDLVHITDWINFWSELLWVYVGPQAVSNNRWKASSLARFPKGMVPSHRGITSKLVGPHMAKYGGLYRIKPCDSMTEARGRLNICHPGWTALRPRRQTSFVFLDRKPRSYKDITFFLSLHTNMVGFRFEDQFAVEVYHQHHFSRQFGFAPSIPGISNEVRGTVDIMTGLRLWRICMISCIGQSVQFPYFKEFTSRSKDYQAWLDKVISCGSVSSSPRIPCRGKGLLVLPSSVLKRKASLDNISKDRDPKHARAICLERSGSTRAASHEAFPRSVCDQPMEVSSSLSGSTCTKIVDTCESHAGTEEFIPPHIESIFRDSLRASWVELCSLGEGRSHSLLAEEEIILASFQAFAEFSRQDLTCHGKKLKAIFSKALYIKKVQCKAASSKIHDKFIIARASSEKLSSKLLGRGYWQSPCHLVAVGGQAARLRQELKEMDTHVEALRDQVTSRESVIAGLEPEKSECVLRVASLEET</sequence>
<protein>
    <recommendedName>
        <fullName evidence="3">Aminotransferase-like plant mobile domain-containing protein</fullName>
    </recommendedName>
</protein>
<evidence type="ECO:0000313" key="1">
    <source>
        <dbReference type="EMBL" id="GAA0166034.1"/>
    </source>
</evidence>
<comment type="caution">
    <text evidence="1">The sequence shown here is derived from an EMBL/GenBank/DDBJ whole genome shotgun (WGS) entry which is preliminary data.</text>
</comment>
<evidence type="ECO:0008006" key="3">
    <source>
        <dbReference type="Google" id="ProtNLM"/>
    </source>
</evidence>
<proteinExistence type="predicted"/>